<dbReference type="NCBIfam" id="TIGR00229">
    <property type="entry name" value="sensory_box"/>
    <property type="match status" value="5"/>
</dbReference>
<dbReference type="InterPro" id="IPR001610">
    <property type="entry name" value="PAC"/>
</dbReference>
<feature type="domain" description="PAC" evidence="11">
    <location>
        <begin position="247"/>
        <end position="300"/>
    </location>
</feature>
<dbReference type="eggNOG" id="COG5002">
    <property type="taxonomic scope" value="Bacteria"/>
</dbReference>
<feature type="coiled-coil region" evidence="7">
    <location>
        <begin position="148"/>
        <end position="182"/>
    </location>
</feature>
<dbReference type="SMART" id="SM00086">
    <property type="entry name" value="PAC"/>
    <property type="match status" value="6"/>
</dbReference>
<dbReference type="SMART" id="SM00448">
    <property type="entry name" value="REC"/>
    <property type="match status" value="1"/>
</dbReference>
<dbReference type="GO" id="GO:0000155">
    <property type="term" value="F:phosphorelay sensor kinase activity"/>
    <property type="evidence" value="ECO:0007669"/>
    <property type="project" value="InterPro"/>
</dbReference>
<feature type="domain" description="Histidine kinase" evidence="8">
    <location>
        <begin position="972"/>
        <end position="1183"/>
    </location>
</feature>
<dbReference type="PROSITE" id="PS50113">
    <property type="entry name" value="PAC"/>
    <property type="match status" value="6"/>
</dbReference>
<keyword evidence="7" id="KW-0175">Coiled coil</keyword>
<dbReference type="InterPro" id="IPR013655">
    <property type="entry name" value="PAS_fold_3"/>
</dbReference>
<evidence type="ECO:0000259" key="11">
    <source>
        <dbReference type="PROSITE" id="PS50113"/>
    </source>
</evidence>
<dbReference type="InterPro" id="IPR001789">
    <property type="entry name" value="Sig_transdc_resp-reg_receiver"/>
</dbReference>
<dbReference type="InterPro" id="IPR000014">
    <property type="entry name" value="PAS"/>
</dbReference>
<evidence type="ECO:0000256" key="4">
    <source>
        <dbReference type="ARBA" id="ARBA00022679"/>
    </source>
</evidence>
<evidence type="ECO:0000256" key="3">
    <source>
        <dbReference type="ARBA" id="ARBA00022553"/>
    </source>
</evidence>
<dbReference type="Pfam" id="PF02518">
    <property type="entry name" value="HATPase_c"/>
    <property type="match status" value="1"/>
</dbReference>
<protein>
    <recommendedName>
        <fullName evidence="2">histidine kinase</fullName>
        <ecNumber evidence="2">2.7.13.3</ecNumber>
    </recommendedName>
</protein>
<feature type="modified residue" description="4-aspartylphosphate" evidence="6">
    <location>
        <position position="61"/>
    </location>
</feature>
<dbReference type="SUPFAM" id="SSF52172">
    <property type="entry name" value="CheY-like"/>
    <property type="match status" value="1"/>
</dbReference>
<dbReference type="PANTHER" id="PTHR43304:SF1">
    <property type="entry name" value="PAC DOMAIN-CONTAINING PROTEIN"/>
    <property type="match status" value="1"/>
</dbReference>
<dbReference type="InterPro" id="IPR003594">
    <property type="entry name" value="HATPase_dom"/>
</dbReference>
<dbReference type="CDD" id="cd00130">
    <property type="entry name" value="PAS"/>
    <property type="match status" value="5"/>
</dbReference>
<dbReference type="Gene3D" id="3.40.50.2300">
    <property type="match status" value="1"/>
</dbReference>
<dbReference type="PANTHER" id="PTHR43304">
    <property type="entry name" value="PHYTOCHROME-LIKE PROTEIN CPH1"/>
    <property type="match status" value="1"/>
</dbReference>
<evidence type="ECO:0000259" key="10">
    <source>
        <dbReference type="PROSITE" id="PS50112"/>
    </source>
</evidence>
<feature type="domain" description="PAC" evidence="11">
    <location>
        <begin position="509"/>
        <end position="561"/>
    </location>
</feature>
<dbReference type="Pfam" id="PF00072">
    <property type="entry name" value="Response_reg"/>
    <property type="match status" value="1"/>
</dbReference>
<feature type="domain" description="PAC" evidence="11">
    <location>
        <begin position="381"/>
        <end position="433"/>
    </location>
</feature>
<dbReference type="Gene3D" id="6.10.250.690">
    <property type="match status" value="1"/>
</dbReference>
<dbReference type="InterPro" id="IPR003661">
    <property type="entry name" value="HisK_dim/P_dom"/>
</dbReference>
<dbReference type="PROSITE" id="PS50112">
    <property type="entry name" value="PAS"/>
    <property type="match status" value="3"/>
</dbReference>
<sequence>MSKAIDTAHFDKILVVDDATANLQLLTNLLTEHGYTVYPASDGELALEFVQSTLPDLILLDIRMRGMDGYEVCRQLKAAERTRAIPIIFISILEGERDKVKGFQAGAVDYITKPFQPEEVLARVRLHLRLRELTEHLEQTVAERTAKLHDANAQLQIELAERKGAEEALEKERNLLRTLITNMPDYVYVKDRESRFVLANAASLHAFGAATVEELAGKTDFDFLPQEYAEKFYTDEQAIIASGDPLINCEEQSIELHTGRPVWFSTTKVPLRDPHGDVTGIIGVTRDITDRKRVEEALRRERMLIANIMETSPIGITTVDVNGQITFANTQAIKILGLTKAEIVQRTYDSPAWHITDFAGNPFPVEELPFVRVMTTGQAVHDIQHAIEWPDGQRVLLSINAAPLKNEAGQIEGMVAVISDITEHKRAEEALRKSEMELREAQRLGRFGSWDWDAVTDTITWSEEYYHIYGFDPTQRPPGYVEHLQAYTPESAARLDAAVKRNMETGEPYVLDLELARPDGPSRWITARSETKRDASGRIVGLRGTAQDITERKRAEEVLRVSEERYRMAQAIGHVGNWEYNLQTTQFWGSDEAKRIYGFDPEQANFSTDEVENCIPERERVHQALVDLIEAGKPYNLEFEIRPLNSSEPKIITSIAELQRDEHGDPLKVIGVIQDVTTRKRAEEALQRERTLLANIMETSPIGITTVDVNGQITFANAQAIKILGLTKTEIVQRTYDSPAWHITDFAGNPFPVEELPFVRVMTTGQAVHDVQHAIEWPDGQRVLLSINAAPLKNEAGQIEGMVAVISDITERKRAEEDIRKLSRAVEHSPAAIVITNTAGNIEYVNPKFTQITEYSRDEAIGKNPRILKSGETPPEEYQRLWETITHGDVWRGEFHNKKKNDELYWESASISPVIDAQGNITHFVAIKEDITTRKQAEEALRILNEELELRVSQRTAELEAANKELQEFAHIVSHDLKAPLRGISRLTQWLREDYADTLGAQGQEQFDLLGEQVKRMDTLIDGILRYSKAVHGSEREESFDLNTLVSQVIEVLMPPAHITIRLENTLPIVHGDPIQLMQVFQNLLSNAMKFMDKPIGKITVASEDAGDMWIFRIEDNGPGIEPRHHERIFKIFQSGTARDARESTGIGLAVVKKIIELYGGRVWVESTPGHGSRFSFTWPKRTNGED</sequence>
<dbReference type="Gene3D" id="3.30.450.20">
    <property type="entry name" value="PAS domain"/>
    <property type="match status" value="6"/>
</dbReference>
<name>A0A081C6B7_VECG1</name>
<dbReference type="InterPro" id="IPR000700">
    <property type="entry name" value="PAS-assoc_C"/>
</dbReference>
<evidence type="ECO:0000256" key="7">
    <source>
        <dbReference type="SAM" id="Coils"/>
    </source>
</evidence>
<keyword evidence="4" id="KW-0808">Transferase</keyword>
<reference evidence="12" key="1">
    <citation type="journal article" date="2015" name="PeerJ">
        <title>First genomic representation of candidate bacterial phylum KSB3 points to enhanced environmental sensing as a trigger of wastewater bulking.</title>
        <authorList>
            <person name="Sekiguchi Y."/>
            <person name="Ohashi A."/>
            <person name="Parks D.H."/>
            <person name="Yamauchi T."/>
            <person name="Tyson G.W."/>
            <person name="Hugenholtz P."/>
        </authorList>
    </citation>
    <scope>NUCLEOTIDE SEQUENCE [LARGE SCALE GENOMIC DNA]</scope>
</reference>
<evidence type="ECO:0000313" key="12">
    <source>
        <dbReference type="EMBL" id="GAK60122.1"/>
    </source>
</evidence>
<dbReference type="InterPro" id="IPR036890">
    <property type="entry name" value="HATPase_C_sf"/>
</dbReference>
<dbReference type="InterPro" id="IPR013656">
    <property type="entry name" value="PAS_4"/>
</dbReference>
<keyword evidence="13" id="KW-1185">Reference proteome</keyword>
<dbReference type="Pfam" id="PF00512">
    <property type="entry name" value="HisKA"/>
    <property type="match status" value="1"/>
</dbReference>
<dbReference type="SUPFAM" id="SSF55785">
    <property type="entry name" value="PYP-like sensor domain (PAS domain)"/>
    <property type="match status" value="6"/>
</dbReference>
<dbReference type="SUPFAM" id="SSF47384">
    <property type="entry name" value="Homodimeric domain of signal transducing histidine kinase"/>
    <property type="match status" value="1"/>
</dbReference>
<dbReference type="Proteomes" id="UP000030661">
    <property type="component" value="Unassembled WGS sequence"/>
</dbReference>
<dbReference type="InterPro" id="IPR052162">
    <property type="entry name" value="Sensor_kinase/Photoreceptor"/>
</dbReference>
<dbReference type="InterPro" id="IPR036097">
    <property type="entry name" value="HisK_dim/P_sf"/>
</dbReference>
<dbReference type="AlphaFoldDB" id="A0A081C6B7"/>
<dbReference type="Pfam" id="PF08447">
    <property type="entry name" value="PAS_3"/>
    <property type="match status" value="1"/>
</dbReference>
<dbReference type="PRINTS" id="PR00344">
    <property type="entry name" value="BCTRLSENSOR"/>
</dbReference>
<dbReference type="Gene3D" id="3.30.565.10">
    <property type="entry name" value="Histidine kinase-like ATPase, C-terminal domain"/>
    <property type="match status" value="1"/>
</dbReference>
<feature type="domain" description="PAC" evidence="11">
    <location>
        <begin position="891"/>
        <end position="943"/>
    </location>
</feature>
<feature type="domain" description="PAS" evidence="10">
    <location>
        <begin position="301"/>
        <end position="347"/>
    </location>
</feature>
<dbReference type="CDD" id="cd19920">
    <property type="entry name" value="REC_PA4781-like"/>
    <property type="match status" value="1"/>
</dbReference>
<dbReference type="Gene3D" id="1.10.287.130">
    <property type="match status" value="1"/>
</dbReference>
<feature type="domain" description="PAS" evidence="10">
    <location>
        <begin position="689"/>
        <end position="735"/>
    </location>
</feature>
<dbReference type="SUPFAM" id="SSF55874">
    <property type="entry name" value="ATPase domain of HSP90 chaperone/DNA topoisomerase II/histidine kinase"/>
    <property type="match status" value="1"/>
</dbReference>
<keyword evidence="3 6" id="KW-0597">Phosphoprotein</keyword>
<comment type="catalytic activity">
    <reaction evidence="1">
        <text>ATP + protein L-histidine = ADP + protein N-phospho-L-histidine.</text>
        <dbReference type="EC" id="2.7.13.3"/>
    </reaction>
</comment>
<dbReference type="eggNOG" id="COG3437">
    <property type="taxonomic scope" value="Bacteria"/>
</dbReference>
<keyword evidence="5 12" id="KW-0418">Kinase</keyword>
<dbReference type="HOGENOM" id="CLU_000445_114_18_0"/>
<dbReference type="InterPro" id="IPR004358">
    <property type="entry name" value="Sig_transdc_His_kin-like_C"/>
</dbReference>
<gene>
    <name evidence="12" type="ORF">U27_00013</name>
</gene>
<feature type="domain" description="PAC" evidence="11">
    <location>
        <begin position="769"/>
        <end position="821"/>
    </location>
</feature>
<proteinExistence type="predicted"/>
<evidence type="ECO:0000256" key="2">
    <source>
        <dbReference type="ARBA" id="ARBA00012438"/>
    </source>
</evidence>
<dbReference type="CDD" id="cd00082">
    <property type="entry name" value="HisKA"/>
    <property type="match status" value="1"/>
</dbReference>
<dbReference type="EC" id="2.7.13.3" evidence="2"/>
<dbReference type="InterPro" id="IPR005467">
    <property type="entry name" value="His_kinase_dom"/>
</dbReference>
<evidence type="ECO:0000259" key="9">
    <source>
        <dbReference type="PROSITE" id="PS50110"/>
    </source>
</evidence>
<dbReference type="STRING" id="1499967.U27_00013"/>
<dbReference type="SMART" id="SM00387">
    <property type="entry name" value="HATPase_c"/>
    <property type="match status" value="1"/>
</dbReference>
<dbReference type="EMBL" id="DF820472">
    <property type="protein sequence ID" value="GAK60122.1"/>
    <property type="molecule type" value="Genomic_DNA"/>
</dbReference>
<evidence type="ECO:0000256" key="5">
    <source>
        <dbReference type="ARBA" id="ARBA00022777"/>
    </source>
</evidence>
<evidence type="ECO:0000259" key="8">
    <source>
        <dbReference type="PROSITE" id="PS50109"/>
    </source>
</evidence>
<evidence type="ECO:0000256" key="1">
    <source>
        <dbReference type="ARBA" id="ARBA00000085"/>
    </source>
</evidence>
<evidence type="ECO:0000256" key="6">
    <source>
        <dbReference type="PROSITE-ProRule" id="PRU00169"/>
    </source>
</evidence>
<dbReference type="Gene3D" id="2.10.70.100">
    <property type="match status" value="2"/>
</dbReference>
<dbReference type="PROSITE" id="PS50110">
    <property type="entry name" value="RESPONSE_REGULATORY"/>
    <property type="match status" value="1"/>
</dbReference>
<feature type="coiled-coil region" evidence="7">
    <location>
        <begin position="927"/>
        <end position="965"/>
    </location>
</feature>
<dbReference type="PROSITE" id="PS50109">
    <property type="entry name" value="HIS_KIN"/>
    <property type="match status" value="1"/>
</dbReference>
<evidence type="ECO:0000313" key="13">
    <source>
        <dbReference type="Proteomes" id="UP000030661"/>
    </source>
</evidence>
<dbReference type="Pfam" id="PF08448">
    <property type="entry name" value="PAS_4"/>
    <property type="match status" value="2"/>
</dbReference>
<accession>A0A081C6B7</accession>
<dbReference type="FunFam" id="3.30.565.10:FF:000006">
    <property type="entry name" value="Sensor histidine kinase WalK"/>
    <property type="match status" value="1"/>
</dbReference>
<dbReference type="SMART" id="SM00091">
    <property type="entry name" value="PAS"/>
    <property type="match status" value="5"/>
</dbReference>
<feature type="domain" description="PAC" evidence="11">
    <location>
        <begin position="635"/>
        <end position="688"/>
    </location>
</feature>
<dbReference type="Pfam" id="PF13426">
    <property type="entry name" value="PAS_9"/>
    <property type="match status" value="2"/>
</dbReference>
<dbReference type="InterPro" id="IPR035965">
    <property type="entry name" value="PAS-like_dom_sf"/>
</dbReference>
<organism evidence="12">
    <name type="scientific">Vecturithrix granuli</name>
    <dbReference type="NCBI Taxonomy" id="1499967"/>
    <lineage>
        <taxon>Bacteria</taxon>
        <taxon>Candidatus Moduliflexota</taxon>
        <taxon>Candidatus Vecturitrichia</taxon>
        <taxon>Candidatus Vecturitrichales</taxon>
        <taxon>Candidatus Vecturitrichaceae</taxon>
        <taxon>Candidatus Vecturithrix</taxon>
    </lineage>
</organism>
<feature type="domain" description="PAS" evidence="10">
    <location>
        <begin position="818"/>
        <end position="864"/>
    </location>
</feature>
<dbReference type="SMART" id="SM00388">
    <property type="entry name" value="HisKA"/>
    <property type="match status" value="1"/>
</dbReference>
<dbReference type="InterPro" id="IPR011006">
    <property type="entry name" value="CheY-like_superfamily"/>
</dbReference>
<feature type="domain" description="Response regulatory" evidence="9">
    <location>
        <begin position="12"/>
        <end position="128"/>
    </location>
</feature>